<comment type="caution">
    <text evidence="2">The sequence shown here is derived from an EMBL/GenBank/DDBJ whole genome shotgun (WGS) entry which is preliminary data.</text>
</comment>
<organism evidence="2">
    <name type="scientific">marine sediment metagenome</name>
    <dbReference type="NCBI Taxonomy" id="412755"/>
    <lineage>
        <taxon>unclassified sequences</taxon>
        <taxon>metagenomes</taxon>
        <taxon>ecological metagenomes</taxon>
    </lineage>
</organism>
<dbReference type="InterPro" id="IPR009045">
    <property type="entry name" value="Zn_M74/Hedgehog-like"/>
</dbReference>
<dbReference type="AlphaFoldDB" id="X1J1U6"/>
<protein>
    <recommendedName>
        <fullName evidence="1">Peptidase M15A C-terminal domain-containing protein</fullName>
    </recommendedName>
</protein>
<dbReference type="InterPro" id="IPR013230">
    <property type="entry name" value="Peptidase_M15A_C"/>
</dbReference>
<accession>X1J1U6</accession>
<evidence type="ECO:0000313" key="2">
    <source>
        <dbReference type="EMBL" id="GAH88671.1"/>
    </source>
</evidence>
<evidence type="ECO:0000259" key="1">
    <source>
        <dbReference type="Pfam" id="PF08291"/>
    </source>
</evidence>
<dbReference type="Gene3D" id="3.30.1380.10">
    <property type="match status" value="1"/>
</dbReference>
<sequence length="82" mass="9318">LRLLIREPIYINSGYRCTKENKKVDGVKGSYHTLGMAADITVKQKSMRDLAIMAQSVGFKGIGLYNNFCHVDVRSYHSHWEG</sequence>
<gene>
    <name evidence="2" type="ORF">S03H2_58471</name>
</gene>
<name>X1J1U6_9ZZZZ</name>
<feature type="domain" description="Peptidase M15A C-terminal" evidence="1">
    <location>
        <begin position="7"/>
        <end position="72"/>
    </location>
</feature>
<reference evidence="2" key="1">
    <citation type="journal article" date="2014" name="Front. Microbiol.">
        <title>High frequency of phylogenetically diverse reductive dehalogenase-homologous genes in deep subseafloor sedimentary metagenomes.</title>
        <authorList>
            <person name="Kawai M."/>
            <person name="Futagami T."/>
            <person name="Toyoda A."/>
            <person name="Takaki Y."/>
            <person name="Nishi S."/>
            <person name="Hori S."/>
            <person name="Arai W."/>
            <person name="Tsubouchi T."/>
            <person name="Morono Y."/>
            <person name="Uchiyama I."/>
            <person name="Ito T."/>
            <person name="Fujiyama A."/>
            <person name="Inagaki F."/>
            <person name="Takami H."/>
        </authorList>
    </citation>
    <scope>NUCLEOTIDE SEQUENCE</scope>
    <source>
        <strain evidence="2">Expedition CK06-06</strain>
    </source>
</reference>
<feature type="non-terminal residue" evidence="2">
    <location>
        <position position="1"/>
    </location>
</feature>
<dbReference type="SUPFAM" id="SSF55166">
    <property type="entry name" value="Hedgehog/DD-peptidase"/>
    <property type="match status" value="1"/>
</dbReference>
<dbReference type="EMBL" id="BARU01037536">
    <property type="protein sequence ID" value="GAH88671.1"/>
    <property type="molecule type" value="Genomic_DNA"/>
</dbReference>
<dbReference type="Pfam" id="PF08291">
    <property type="entry name" value="Peptidase_M15_3"/>
    <property type="match status" value="1"/>
</dbReference>
<proteinExistence type="predicted"/>